<sequence length="852" mass="96050">MAIAIASLTSLEPTKVFGQNPTESTEAAQGDLLELSLEELLNMKITSGSFLDLDLKNSALSLTVINQDQIHLSGARHLSELLEIYVPGFQYMYNKWNGVIWGMRGVAADRNTKFIFLVNGHKMNTEARDGANMELDLGMLGDIERVEIIRGPSGLIYGSGAIGGVVNIVTERYKKDEVKASVTQGTWNGENFSRQYELSAASKINEHSNIVITGGYRQSDGIGTERGRLYGRPHWPYPQWMENPPADGVPTSGSAWSTPGNYRFGVDYNYKNFRYYSRYTHQVTNASGYFPVDGWPDFVNSDTLAPDRMIDGQLRNIKGFYGQIEPGNTNRRQYVINNFTNQFSYELPVKDNSVILNAGFDMNTNRIQLEDMKSAVVASANSYSSDRHPWRVETFGERRYNASAMYMLKTVPKLQLAVGYQFRLFDIGKDMAGYNSQDEKRSHPIVSDVIYTNHAVFAEGIYKLSEKLNAQFGLRYDRHTRTAQFGGVVTPKIALVAKANENNIFKVMYQTSANNGNADNYEFNRNTIGDDGQPFAGNDYHYEKPYEKPGPNSTPIPPVTTEILHRLKPERSSSIELTSVHSLLDNRLSVLPSLSYNTVKDLFTWNQQIFRVVNSGSYSFMNAELDIRYNSSNVTLGINHVLSKIANTKVADYYEEYQLNVFNGYDSASVGNGVYKYTPKPVKSNVDPTKDSVTTVRINSIRDQITVDGKNFLNLVSNITKIYLDYKPTSWLTLHTDARLFWGLTGRRDIHTYSTANQNNPILADYGSSYGYNNQYPYLGIHNSLMVKWNLSVNIQANEKLSFSVYAYDILSGARSINSLRWQQSGNSMEHTDLFGVDRTSFAVKLNYKFGL</sequence>
<protein>
    <submittedName>
        <fullName evidence="14">TonB-dependent receptor</fullName>
    </submittedName>
</protein>
<organism evidence="14 15">
    <name type="scientific">Sporocytophaga myxococcoides</name>
    <dbReference type="NCBI Taxonomy" id="153721"/>
    <lineage>
        <taxon>Bacteria</taxon>
        <taxon>Pseudomonadati</taxon>
        <taxon>Bacteroidota</taxon>
        <taxon>Cytophagia</taxon>
        <taxon>Cytophagales</taxon>
        <taxon>Cytophagaceae</taxon>
        <taxon>Sporocytophaga</taxon>
    </lineage>
</organism>
<evidence type="ECO:0000256" key="7">
    <source>
        <dbReference type="ARBA" id="ARBA00023136"/>
    </source>
</evidence>
<evidence type="ECO:0000256" key="4">
    <source>
        <dbReference type="ARBA" id="ARBA00022692"/>
    </source>
</evidence>
<reference evidence="14 15" key="1">
    <citation type="submission" date="2014-09" db="EMBL/GenBank/DDBJ databases">
        <title>Sporocytophaga myxococcoides PG-01 genome sequencing.</title>
        <authorList>
            <person name="Liu L."/>
            <person name="Gao P.J."/>
            <person name="Chen G.J."/>
            <person name="Wang L.S."/>
        </authorList>
    </citation>
    <scope>NUCLEOTIDE SEQUENCE [LARGE SCALE GENOMIC DNA]</scope>
    <source>
        <strain evidence="14 15">PG-01</strain>
    </source>
</reference>
<keyword evidence="5" id="KW-0732">Signal</keyword>
<dbReference type="GO" id="GO:0009279">
    <property type="term" value="C:cell outer membrane"/>
    <property type="evidence" value="ECO:0007669"/>
    <property type="project" value="UniProtKB-SubCell"/>
</dbReference>
<dbReference type="Proteomes" id="UP000030185">
    <property type="component" value="Unassembled WGS sequence"/>
</dbReference>
<keyword evidence="9 10" id="KW-0998">Cell outer membrane</keyword>
<dbReference type="STRING" id="153721.MYP_1622"/>
<dbReference type="PANTHER" id="PTHR30069:SF29">
    <property type="entry name" value="HEMOGLOBIN AND HEMOGLOBIN-HAPTOGLOBIN-BINDING PROTEIN 1-RELATED"/>
    <property type="match status" value="1"/>
</dbReference>
<dbReference type="GO" id="GO:0015344">
    <property type="term" value="F:siderophore uptake transmembrane transporter activity"/>
    <property type="evidence" value="ECO:0007669"/>
    <property type="project" value="TreeGrafter"/>
</dbReference>
<feature type="domain" description="TonB-dependent receptor plug" evidence="13">
    <location>
        <begin position="55"/>
        <end position="165"/>
    </location>
</feature>
<proteinExistence type="inferred from homology"/>
<dbReference type="InterPro" id="IPR012910">
    <property type="entry name" value="Plug_dom"/>
</dbReference>
<dbReference type="PANTHER" id="PTHR30069">
    <property type="entry name" value="TONB-DEPENDENT OUTER MEMBRANE RECEPTOR"/>
    <property type="match status" value="1"/>
</dbReference>
<evidence type="ECO:0000259" key="12">
    <source>
        <dbReference type="Pfam" id="PF00593"/>
    </source>
</evidence>
<evidence type="ECO:0000256" key="9">
    <source>
        <dbReference type="ARBA" id="ARBA00023237"/>
    </source>
</evidence>
<keyword evidence="6 11" id="KW-0798">TonB box</keyword>
<comment type="similarity">
    <text evidence="10 11">Belongs to the TonB-dependent receptor family.</text>
</comment>
<dbReference type="Gene3D" id="2.40.170.20">
    <property type="entry name" value="TonB-dependent receptor, beta-barrel domain"/>
    <property type="match status" value="1"/>
</dbReference>
<evidence type="ECO:0000313" key="14">
    <source>
        <dbReference type="EMBL" id="GAL84394.1"/>
    </source>
</evidence>
<evidence type="ECO:0000256" key="1">
    <source>
        <dbReference type="ARBA" id="ARBA00004571"/>
    </source>
</evidence>
<evidence type="ECO:0000313" key="15">
    <source>
        <dbReference type="Proteomes" id="UP000030185"/>
    </source>
</evidence>
<dbReference type="Gene3D" id="2.170.130.10">
    <property type="entry name" value="TonB-dependent receptor, plug domain"/>
    <property type="match status" value="1"/>
</dbReference>
<dbReference type="InterPro" id="IPR000531">
    <property type="entry name" value="Beta-barrel_TonB"/>
</dbReference>
<dbReference type="InterPro" id="IPR036942">
    <property type="entry name" value="Beta-barrel_TonB_sf"/>
</dbReference>
<keyword evidence="2 10" id="KW-0813">Transport</keyword>
<keyword evidence="4 10" id="KW-0812">Transmembrane</keyword>
<comment type="caution">
    <text evidence="14">The sequence shown here is derived from an EMBL/GenBank/DDBJ whole genome shotgun (WGS) entry which is preliminary data.</text>
</comment>
<dbReference type="eggNOG" id="COG1629">
    <property type="taxonomic scope" value="Bacteria"/>
</dbReference>
<evidence type="ECO:0000256" key="5">
    <source>
        <dbReference type="ARBA" id="ARBA00022729"/>
    </source>
</evidence>
<keyword evidence="3 10" id="KW-1134">Transmembrane beta strand</keyword>
<evidence type="ECO:0000256" key="2">
    <source>
        <dbReference type="ARBA" id="ARBA00022448"/>
    </source>
</evidence>
<evidence type="ECO:0000256" key="6">
    <source>
        <dbReference type="ARBA" id="ARBA00023077"/>
    </source>
</evidence>
<dbReference type="AlphaFoldDB" id="A0A098LD98"/>
<dbReference type="PROSITE" id="PS52016">
    <property type="entry name" value="TONB_DEPENDENT_REC_3"/>
    <property type="match status" value="1"/>
</dbReference>
<keyword evidence="15" id="KW-1185">Reference proteome</keyword>
<dbReference type="EMBL" id="BBLT01000002">
    <property type="protein sequence ID" value="GAL84394.1"/>
    <property type="molecule type" value="Genomic_DNA"/>
</dbReference>
<evidence type="ECO:0000256" key="8">
    <source>
        <dbReference type="ARBA" id="ARBA00023170"/>
    </source>
</evidence>
<dbReference type="SUPFAM" id="SSF56935">
    <property type="entry name" value="Porins"/>
    <property type="match status" value="1"/>
</dbReference>
<evidence type="ECO:0000259" key="13">
    <source>
        <dbReference type="Pfam" id="PF07715"/>
    </source>
</evidence>
<dbReference type="Pfam" id="PF00593">
    <property type="entry name" value="TonB_dep_Rec_b-barrel"/>
    <property type="match status" value="1"/>
</dbReference>
<dbReference type="InterPro" id="IPR039426">
    <property type="entry name" value="TonB-dep_rcpt-like"/>
</dbReference>
<evidence type="ECO:0000256" key="10">
    <source>
        <dbReference type="PROSITE-ProRule" id="PRU01360"/>
    </source>
</evidence>
<evidence type="ECO:0000256" key="11">
    <source>
        <dbReference type="RuleBase" id="RU003357"/>
    </source>
</evidence>
<accession>A0A098LD98</accession>
<comment type="subcellular location">
    <subcellularLocation>
        <location evidence="1 10">Cell outer membrane</location>
        <topology evidence="1 10">Multi-pass membrane protein</topology>
    </subcellularLocation>
</comment>
<keyword evidence="7 10" id="KW-0472">Membrane</keyword>
<dbReference type="Pfam" id="PF07715">
    <property type="entry name" value="Plug"/>
    <property type="match status" value="1"/>
</dbReference>
<dbReference type="InterPro" id="IPR037066">
    <property type="entry name" value="Plug_dom_sf"/>
</dbReference>
<name>A0A098LD98_9BACT</name>
<gene>
    <name evidence="14" type="ORF">MYP_1622</name>
</gene>
<evidence type="ECO:0000256" key="3">
    <source>
        <dbReference type="ARBA" id="ARBA00022452"/>
    </source>
</evidence>
<feature type="domain" description="TonB-dependent receptor-like beta-barrel" evidence="12">
    <location>
        <begin position="279"/>
        <end position="806"/>
    </location>
</feature>
<keyword evidence="8 14" id="KW-0675">Receptor</keyword>
<dbReference type="GO" id="GO:0044718">
    <property type="term" value="P:siderophore transmembrane transport"/>
    <property type="evidence" value="ECO:0007669"/>
    <property type="project" value="TreeGrafter"/>
</dbReference>